<dbReference type="EMBL" id="FNFL01000008">
    <property type="protein sequence ID" value="SDK52495.1"/>
    <property type="molecule type" value="Genomic_DNA"/>
</dbReference>
<proteinExistence type="predicted"/>
<dbReference type="OrthoDB" id="2721846at2"/>
<feature type="transmembrane region" description="Helical" evidence="1">
    <location>
        <begin position="45"/>
        <end position="66"/>
    </location>
</feature>
<feature type="transmembrane region" description="Helical" evidence="1">
    <location>
        <begin position="21"/>
        <end position="39"/>
    </location>
</feature>
<keyword evidence="1" id="KW-0472">Membrane</keyword>
<dbReference type="STRING" id="407036.SAMN05216243_3434"/>
<reference evidence="2 3" key="1">
    <citation type="submission" date="2016-10" db="EMBL/GenBank/DDBJ databases">
        <authorList>
            <person name="de Groot N.N."/>
        </authorList>
    </citation>
    <scope>NUCLEOTIDE SEQUENCE [LARGE SCALE GENOMIC DNA]</scope>
    <source>
        <strain evidence="2 3">CGMCC 1.6502</strain>
    </source>
</reference>
<gene>
    <name evidence="2" type="ORF">SAMN05216243_3434</name>
</gene>
<evidence type="ECO:0000256" key="1">
    <source>
        <dbReference type="SAM" id="Phobius"/>
    </source>
</evidence>
<dbReference type="RefSeq" id="WP_093216821.1">
    <property type="nucleotide sequence ID" value="NZ_FNFL01000008.1"/>
</dbReference>
<name>A0A1G9CLY7_9BACI</name>
<evidence type="ECO:0000313" key="2">
    <source>
        <dbReference type="EMBL" id="SDK52495.1"/>
    </source>
</evidence>
<accession>A0A1G9CLY7</accession>
<dbReference type="Proteomes" id="UP000198694">
    <property type="component" value="Unassembled WGS sequence"/>
</dbReference>
<keyword evidence="1" id="KW-0812">Transmembrane</keyword>
<dbReference type="AlphaFoldDB" id="A0A1G9CLY7"/>
<sequence length="78" mass="9040">MNQEVKQIEQKIEDYTRFLKTLLMLSTFLYLGLIISYYLEPNGKGAIVCGLLIATVSLAGWFAALLRKWQRQLNQLME</sequence>
<keyword evidence="3" id="KW-1185">Reference proteome</keyword>
<protein>
    <submittedName>
        <fullName evidence="2">YrhC-like protein</fullName>
    </submittedName>
</protein>
<organism evidence="2 3">
    <name type="scientific">Sediminibacillus albus</name>
    <dbReference type="NCBI Taxonomy" id="407036"/>
    <lineage>
        <taxon>Bacteria</taxon>
        <taxon>Bacillati</taxon>
        <taxon>Bacillota</taxon>
        <taxon>Bacilli</taxon>
        <taxon>Bacillales</taxon>
        <taxon>Bacillaceae</taxon>
        <taxon>Sediminibacillus</taxon>
    </lineage>
</organism>
<dbReference type="InterPro" id="IPR025418">
    <property type="entry name" value="YrhC-like"/>
</dbReference>
<keyword evidence="1" id="KW-1133">Transmembrane helix</keyword>
<evidence type="ECO:0000313" key="3">
    <source>
        <dbReference type="Proteomes" id="UP000198694"/>
    </source>
</evidence>
<dbReference type="Pfam" id="PF14143">
    <property type="entry name" value="YrhC"/>
    <property type="match status" value="1"/>
</dbReference>